<accession>A0ABQ0T830</accession>
<feature type="chain" id="PRO_5045669306" description="Peptidase" evidence="1">
    <location>
        <begin position="28"/>
        <end position="399"/>
    </location>
</feature>
<organism evidence="2 3">
    <name type="scientific">Brevibacillus formosus</name>
    <dbReference type="NCBI Taxonomy" id="54913"/>
    <lineage>
        <taxon>Bacteria</taxon>
        <taxon>Bacillati</taxon>
        <taxon>Bacillota</taxon>
        <taxon>Bacilli</taxon>
        <taxon>Bacillales</taxon>
        <taxon>Paenibacillaceae</taxon>
        <taxon>Brevibacillus</taxon>
    </lineage>
</organism>
<dbReference type="Gene3D" id="2.50.20.10">
    <property type="entry name" value="Lipoprotein localisation LolA/LolB/LppX"/>
    <property type="match status" value="1"/>
</dbReference>
<proteinExistence type="predicted"/>
<reference evidence="2 3" key="1">
    <citation type="submission" date="2019-06" db="EMBL/GenBank/DDBJ databases">
        <title>Whole genome shotgun sequence of Brevibacillus formosus NBRC 15716.</title>
        <authorList>
            <person name="Hosoyama A."/>
            <person name="Uohara A."/>
            <person name="Ohji S."/>
            <person name="Ichikawa N."/>
        </authorList>
    </citation>
    <scope>NUCLEOTIDE SEQUENCE [LARGE SCALE GENOMIC DNA]</scope>
    <source>
        <strain evidence="2 3">NBRC 15716</strain>
    </source>
</reference>
<name>A0ABQ0T830_9BACL</name>
<evidence type="ECO:0008006" key="4">
    <source>
        <dbReference type="Google" id="ProtNLM"/>
    </source>
</evidence>
<gene>
    <name evidence="2" type="ORF">BFO01nite_36030</name>
</gene>
<dbReference type="Proteomes" id="UP000319498">
    <property type="component" value="Unassembled WGS sequence"/>
</dbReference>
<keyword evidence="3" id="KW-1185">Reference proteome</keyword>
<evidence type="ECO:0000313" key="2">
    <source>
        <dbReference type="EMBL" id="GED59471.1"/>
    </source>
</evidence>
<keyword evidence="1" id="KW-0732">Signal</keyword>
<sequence>MKKQALVTVSMAALLLSAVSPFGIAQAQTNMVVAANKAQVITFDQLVKEMDKKQPVSMYIESTHTSKAKQGTQTQKAKTWDNTVKGEWREEISDGKRVQHAVGKAGQVAAYQEGGRGFVHSATIGTYDNEINKTKRELQRLKVALPDSKVAITVKEAQLLNRAVYHVAKKEEAKIDGKLHHYQDELWIDKETGLLLKRTFTHNQAQVFSYTVDKVNFQPVFDEKTFEVGIPAGVEQGKFSPEVEKVVAEVTKIFPDTAQFSDYDDYGNEGNWQLLKMLEAQKRVYSPTPRAEALVIMDTRTNELSKVMIQNPDWVSKKLPAEKVAKEKAAAFLKQLVGDQASQYKVEAKVERGGGGAIFEDYDYGFVTADVTFRPATGKGITISVDEAGRIVGFRYTDE</sequence>
<comment type="caution">
    <text evidence="2">The sequence shown here is derived from an EMBL/GenBank/DDBJ whole genome shotgun (WGS) entry which is preliminary data.</text>
</comment>
<protein>
    <recommendedName>
        <fullName evidence="4">Peptidase</fullName>
    </recommendedName>
</protein>
<dbReference type="GeneID" id="87589057"/>
<dbReference type="RefSeq" id="WP_052773390.1">
    <property type="nucleotide sequence ID" value="NZ_BJOL01000020.1"/>
</dbReference>
<feature type="signal peptide" evidence="1">
    <location>
        <begin position="1"/>
        <end position="27"/>
    </location>
</feature>
<dbReference type="EMBL" id="BJOL01000020">
    <property type="protein sequence ID" value="GED59471.1"/>
    <property type="molecule type" value="Genomic_DNA"/>
</dbReference>
<evidence type="ECO:0000313" key="3">
    <source>
        <dbReference type="Proteomes" id="UP000319498"/>
    </source>
</evidence>
<evidence type="ECO:0000256" key="1">
    <source>
        <dbReference type="SAM" id="SignalP"/>
    </source>
</evidence>